<reference evidence="2" key="1">
    <citation type="submission" date="2023-07" db="EMBL/GenBank/DDBJ databases">
        <authorList>
            <person name="Xia Y."/>
        </authorList>
    </citation>
    <scope>NUCLEOTIDE SEQUENCE</scope>
    <source>
        <strain evidence="2">F</strain>
    </source>
</reference>
<evidence type="ECO:0000313" key="2">
    <source>
        <dbReference type="EMBL" id="WNL49739.1"/>
    </source>
</evidence>
<name>A0AA96IYP9_9VIRU</name>
<feature type="coiled-coil region" evidence="1">
    <location>
        <begin position="188"/>
        <end position="215"/>
    </location>
</feature>
<evidence type="ECO:0000256" key="1">
    <source>
        <dbReference type="SAM" id="Coils"/>
    </source>
</evidence>
<gene>
    <name evidence="2" type="ORF">MarFTMF_223</name>
</gene>
<dbReference type="EMBL" id="OR343188">
    <property type="protein sequence ID" value="WNL49739.1"/>
    <property type="molecule type" value="Genomic_DNA"/>
</dbReference>
<dbReference type="Pfam" id="PF19150">
    <property type="entry name" value="DUF5832"/>
    <property type="match status" value="1"/>
</dbReference>
<sequence length="241" mass="27531">MIRAFVDPKAPSLTDEETASATEALYKTFPSVSRGLKNDPPIPGQAIVNLSFYPLEKPMNGIHGCVRVRGVWPDAELAERSAMKIFKEHDSTAPIFAAQVGALLPFTLNTALAEKVDDVPIENPHDEYQKKLQDRVIQQNIEKDKKFARELEERKKAALHEGTLDDDPSTLEYYTKKRVARRQIDQYITEYLERIETMKKSAQKLDEEIAELDGKNPDHAEKWLALYNEERKKMGYDPVTE</sequence>
<dbReference type="InterPro" id="IPR043872">
    <property type="entry name" value="DUF5832"/>
</dbReference>
<protein>
    <submittedName>
        <fullName evidence="2">Uncharacterized protein</fullName>
    </submittedName>
</protein>
<keyword evidence="1" id="KW-0175">Coiled coil</keyword>
<organism evidence="2">
    <name type="scientific">Marseillevirus sp</name>
    <dbReference type="NCBI Taxonomy" id="2809551"/>
    <lineage>
        <taxon>Viruses</taxon>
        <taxon>Varidnaviria</taxon>
        <taxon>Bamfordvirae</taxon>
        <taxon>Nucleocytoviricota</taxon>
        <taxon>Megaviricetes</taxon>
        <taxon>Pimascovirales</taxon>
        <taxon>Pimascovirales incertae sedis</taxon>
        <taxon>Marseilleviridae</taxon>
        <taxon>Marseillevirus</taxon>
    </lineage>
</organism>
<accession>A0AA96IYP9</accession>
<proteinExistence type="predicted"/>